<dbReference type="InterPro" id="IPR018376">
    <property type="entry name" value="Enoyl-CoA_hyd/isom_CS"/>
</dbReference>
<dbReference type="Gene3D" id="3.90.226.10">
    <property type="entry name" value="2-enoyl-CoA Hydratase, Chain A, domain 1"/>
    <property type="match status" value="1"/>
</dbReference>
<accession>A0A1H1V0T5</accession>
<dbReference type="Proteomes" id="UP000199103">
    <property type="component" value="Chromosome I"/>
</dbReference>
<dbReference type="Pfam" id="PF00378">
    <property type="entry name" value="ECH_1"/>
    <property type="match status" value="1"/>
</dbReference>
<dbReference type="EMBL" id="LT629772">
    <property type="protein sequence ID" value="SDS77976.1"/>
    <property type="molecule type" value="Genomic_DNA"/>
</dbReference>
<dbReference type="RefSeq" id="WP_091526030.1">
    <property type="nucleotide sequence ID" value="NZ_LT629772.1"/>
</dbReference>
<dbReference type="InterPro" id="IPR001753">
    <property type="entry name" value="Enoyl-CoA_hydra/iso"/>
</dbReference>
<comment type="similarity">
    <text evidence="1 2">Belongs to the enoyl-CoA hydratase/isomerase family.</text>
</comment>
<dbReference type="OrthoDB" id="8452484at2"/>
<proteinExistence type="inferred from homology"/>
<organism evidence="3 4">
    <name type="scientific">Microlunatus soli</name>
    <dbReference type="NCBI Taxonomy" id="630515"/>
    <lineage>
        <taxon>Bacteria</taxon>
        <taxon>Bacillati</taxon>
        <taxon>Actinomycetota</taxon>
        <taxon>Actinomycetes</taxon>
        <taxon>Propionibacteriales</taxon>
        <taxon>Propionibacteriaceae</taxon>
        <taxon>Microlunatus</taxon>
    </lineage>
</organism>
<evidence type="ECO:0000256" key="1">
    <source>
        <dbReference type="ARBA" id="ARBA00005254"/>
    </source>
</evidence>
<gene>
    <name evidence="3" type="ORF">SAMN04489812_3004</name>
</gene>
<sequence length="262" mass="27260">MTDAVRIERAGAVATVTLNRPERRNAMTLELKTALLDALRTVADDHEIRCVVLTGEGKGFCVGQDLAEHAELLQSAHASVFSTVAEHYGPIVELLSGMAKPVIAAVNGTCVGAGLGFALSCDLRIFAEDATLGTAFSGVGLTCDSGLSATLPRSVGEARARELVLLGRTFTPAEAVGWGITGEIVASSAVTETAARLAEQLAAGPTVAYAESKRLLTAGLDGTLAQALAAESTAQNRCGETEDHHNAVRSFLAREQPTFNGR</sequence>
<dbReference type="PANTHER" id="PTHR43459:SF1">
    <property type="entry name" value="EG:BACN32G11.4 PROTEIN"/>
    <property type="match status" value="1"/>
</dbReference>
<keyword evidence="3" id="KW-0413">Isomerase</keyword>
<dbReference type="InterPro" id="IPR014748">
    <property type="entry name" value="Enoyl-CoA_hydra_C"/>
</dbReference>
<dbReference type="InterPro" id="IPR029045">
    <property type="entry name" value="ClpP/crotonase-like_dom_sf"/>
</dbReference>
<dbReference type="PANTHER" id="PTHR43459">
    <property type="entry name" value="ENOYL-COA HYDRATASE"/>
    <property type="match status" value="1"/>
</dbReference>
<dbReference type="AlphaFoldDB" id="A0A1H1V0T5"/>
<dbReference type="GO" id="GO:0016853">
    <property type="term" value="F:isomerase activity"/>
    <property type="evidence" value="ECO:0007669"/>
    <property type="project" value="UniProtKB-KW"/>
</dbReference>
<dbReference type="SUPFAM" id="SSF52096">
    <property type="entry name" value="ClpP/crotonase"/>
    <property type="match status" value="1"/>
</dbReference>
<protein>
    <submittedName>
        <fullName evidence="3">2-(1,2-epoxy-1,2-dihydrophenyl)acetyl-CoA isomerase</fullName>
    </submittedName>
</protein>
<evidence type="ECO:0000256" key="2">
    <source>
        <dbReference type="RuleBase" id="RU003707"/>
    </source>
</evidence>
<dbReference type="PROSITE" id="PS00166">
    <property type="entry name" value="ENOYL_COA_HYDRATASE"/>
    <property type="match status" value="1"/>
</dbReference>
<reference evidence="3 4" key="1">
    <citation type="submission" date="2016-10" db="EMBL/GenBank/DDBJ databases">
        <authorList>
            <person name="de Groot N.N."/>
        </authorList>
    </citation>
    <scope>NUCLEOTIDE SEQUENCE [LARGE SCALE GENOMIC DNA]</scope>
    <source>
        <strain evidence="3 4">DSM 21800</strain>
    </source>
</reference>
<evidence type="ECO:0000313" key="3">
    <source>
        <dbReference type="EMBL" id="SDS77976.1"/>
    </source>
</evidence>
<dbReference type="CDD" id="cd06558">
    <property type="entry name" value="crotonase-like"/>
    <property type="match status" value="1"/>
</dbReference>
<dbReference type="Gene3D" id="1.10.12.10">
    <property type="entry name" value="Lyase 2-enoyl-coa Hydratase, Chain A, domain 2"/>
    <property type="match status" value="1"/>
</dbReference>
<keyword evidence="4" id="KW-1185">Reference proteome</keyword>
<evidence type="ECO:0000313" key="4">
    <source>
        <dbReference type="Proteomes" id="UP000199103"/>
    </source>
</evidence>
<dbReference type="STRING" id="630515.SAMN04489812_3004"/>
<name>A0A1H1V0T5_9ACTN</name>